<protein>
    <submittedName>
        <fullName evidence="1">3-beta hydroxysteroid dehydrogenase/isomerase family</fullName>
    </submittedName>
</protein>
<keyword evidence="2" id="KW-1185">Reference proteome</keyword>
<proteinExistence type="predicted"/>
<gene>
    <name evidence="1" type="ORF">CTRU02_208638</name>
</gene>
<evidence type="ECO:0000313" key="2">
    <source>
        <dbReference type="Proteomes" id="UP000805649"/>
    </source>
</evidence>
<comment type="caution">
    <text evidence="1">The sequence shown here is derived from an EMBL/GenBank/DDBJ whole genome shotgun (WGS) entry which is preliminary data.</text>
</comment>
<reference evidence="1 2" key="1">
    <citation type="journal article" date="2020" name="Phytopathology">
        <title>Genome Sequence Resources of Colletotrichum truncatum, C. plurivorum, C. musicola, and C. sojae: Four Species Pathogenic to Soybean (Glycine max).</title>
        <authorList>
            <person name="Rogerio F."/>
            <person name="Boufleur T.R."/>
            <person name="Ciampi-Guillardi M."/>
            <person name="Sukno S.A."/>
            <person name="Thon M.R."/>
            <person name="Massola Junior N.S."/>
            <person name="Baroncelli R."/>
        </authorList>
    </citation>
    <scope>NUCLEOTIDE SEQUENCE [LARGE SCALE GENOMIC DNA]</scope>
    <source>
        <strain evidence="1 2">CMES1059</strain>
    </source>
</reference>
<dbReference type="Proteomes" id="UP000805649">
    <property type="component" value="Unassembled WGS sequence"/>
</dbReference>
<name>A0ACC3YWU0_COLTU</name>
<sequence length="494" mass="54499">MVLESWTSRVILGVLAALVLYLWKINRSMSTTPPEALRVSPDRWTPEQVKQTFERLEKQPIDWTPHLPPKLDRRYIIVGGAGLVGGQLVIQLIARGHPPEAIRIVDFRKPGRDDMSEGPVSQVDFAKADISSNSETSAAFARPWPQSVAHLPLTVFHTAAVIRPSERSPLVYDRCSRVNKTGTAHVLAAAKASGADVFVFTSSCSINLKPVNFFNAPWKRWPTHFLQVLDELDFWKPLRPHREFFANYALTKGEAERLVCDANTIPEDPLQPGGFRTGAVRPGNAIYGHKDDYLVGATVRMASFPTFTAPFMQNWVHGANVSLAHLQYEAALLSSHAHKVAARPFLVTDGGAPPVFKDFYTLVEAVSITPMHVQYPPPVFLLLLAHCVEAYCLLLWYVPVLQKFFSEPSMPLYMMQPASIAGAINALINDSDARRPVKAGGLGYQAKCTTMEGLCMQLGAWNRYVRSQSKGSGSENGLVKDSISVGAEPVTRGV</sequence>
<accession>A0ACC3YWU0</accession>
<evidence type="ECO:0000313" key="1">
    <source>
        <dbReference type="EMBL" id="KAL0936423.1"/>
    </source>
</evidence>
<dbReference type="EMBL" id="VUJX02000005">
    <property type="protein sequence ID" value="KAL0936423.1"/>
    <property type="molecule type" value="Genomic_DNA"/>
</dbReference>
<organism evidence="1 2">
    <name type="scientific">Colletotrichum truncatum</name>
    <name type="common">Anthracnose fungus</name>
    <name type="synonym">Colletotrichum capsici</name>
    <dbReference type="NCBI Taxonomy" id="5467"/>
    <lineage>
        <taxon>Eukaryota</taxon>
        <taxon>Fungi</taxon>
        <taxon>Dikarya</taxon>
        <taxon>Ascomycota</taxon>
        <taxon>Pezizomycotina</taxon>
        <taxon>Sordariomycetes</taxon>
        <taxon>Hypocreomycetidae</taxon>
        <taxon>Glomerellales</taxon>
        <taxon>Glomerellaceae</taxon>
        <taxon>Colletotrichum</taxon>
        <taxon>Colletotrichum truncatum species complex</taxon>
    </lineage>
</organism>